<name>A0A939QPM8_9MICO</name>
<dbReference type="PROSITE" id="PS51257">
    <property type="entry name" value="PROKAR_LIPOPROTEIN"/>
    <property type="match status" value="1"/>
</dbReference>
<gene>
    <name evidence="3" type="ORF">J5V96_02365</name>
    <name evidence="4" type="ORF">J5V96_12610</name>
</gene>
<evidence type="ECO:0000313" key="5">
    <source>
        <dbReference type="Proteomes" id="UP000680132"/>
    </source>
</evidence>
<protein>
    <recommendedName>
        <fullName evidence="6">Lipoprotein</fullName>
    </recommendedName>
</protein>
<dbReference type="EMBL" id="JAGFOA010000001">
    <property type="protein sequence ID" value="MBO3662351.1"/>
    <property type="molecule type" value="Genomic_DNA"/>
</dbReference>
<comment type="caution">
    <text evidence="3">The sequence shown here is derived from an EMBL/GenBank/DDBJ whole genome shotgun (WGS) entry which is preliminary data.</text>
</comment>
<proteinExistence type="predicted"/>
<dbReference type="RefSeq" id="WP_208500036.1">
    <property type="nucleotide sequence ID" value="NZ_JAGFOA010000001.1"/>
</dbReference>
<organism evidence="3 5">
    <name type="scientific">Microbacterium stercoris</name>
    <dbReference type="NCBI Taxonomy" id="2820289"/>
    <lineage>
        <taxon>Bacteria</taxon>
        <taxon>Bacillati</taxon>
        <taxon>Actinomycetota</taxon>
        <taxon>Actinomycetes</taxon>
        <taxon>Micrococcales</taxon>
        <taxon>Microbacteriaceae</taxon>
        <taxon>Microbacterium</taxon>
    </lineage>
</organism>
<feature type="signal peptide" evidence="2">
    <location>
        <begin position="1"/>
        <end position="17"/>
    </location>
</feature>
<reference evidence="3" key="1">
    <citation type="submission" date="2021-03" db="EMBL/GenBank/DDBJ databases">
        <title>Microbacterium sp. nov., a novel actinobacterium isolated from cow dung.</title>
        <authorList>
            <person name="Zhang L."/>
        </authorList>
    </citation>
    <scope>NUCLEOTIDE SEQUENCE</scope>
    <source>
        <strain evidence="3">NEAU-LLB</strain>
    </source>
</reference>
<feature type="region of interest" description="Disordered" evidence="1">
    <location>
        <begin position="28"/>
        <end position="48"/>
    </location>
</feature>
<keyword evidence="2" id="KW-0732">Signal</keyword>
<evidence type="ECO:0000256" key="2">
    <source>
        <dbReference type="SAM" id="SignalP"/>
    </source>
</evidence>
<evidence type="ECO:0000313" key="3">
    <source>
        <dbReference type="EMBL" id="MBO3662351.1"/>
    </source>
</evidence>
<keyword evidence="5" id="KW-1185">Reference proteome</keyword>
<evidence type="ECO:0000256" key="1">
    <source>
        <dbReference type="SAM" id="MobiDB-lite"/>
    </source>
</evidence>
<evidence type="ECO:0000313" key="4">
    <source>
        <dbReference type="EMBL" id="MBO3664343.1"/>
    </source>
</evidence>
<dbReference type="Proteomes" id="UP000680132">
    <property type="component" value="Unassembled WGS sequence"/>
</dbReference>
<feature type="chain" id="PRO_5038277384" description="Lipoprotein" evidence="2">
    <location>
        <begin position="18"/>
        <end position="243"/>
    </location>
</feature>
<evidence type="ECO:0008006" key="6">
    <source>
        <dbReference type="Google" id="ProtNLM"/>
    </source>
</evidence>
<accession>A0A939QPM8</accession>
<feature type="compositionally biased region" description="Low complexity" evidence="1">
    <location>
        <begin position="29"/>
        <end position="44"/>
    </location>
</feature>
<dbReference type="AlphaFoldDB" id="A0A939QPM8"/>
<dbReference type="EMBL" id="JAGFOA010000005">
    <property type="protein sequence ID" value="MBO3664343.1"/>
    <property type="molecule type" value="Genomic_DNA"/>
</dbReference>
<sequence length="243" mass="24809">MALRRLLLTASSTLALALLVAGCASGVGSETPGATSAPPAGTATPDDDRDDLEAALLDEGRMFGIVSWGSSTCIPQVTNVSADGQTVSVTLADTQAEDTACTADLAPRASIGALPEGVDPTKEIVLQVSYGQVSEDIDLDPQPEATGTPGTTTDFVPSAGWFDDDGLVLLTWGSSTCPPVVESVEGSGSEGTVTFAEKATGPCTMDMAPRGTIIEFGEDRIDDDVPFTLTLVGGALDGTLQVR</sequence>